<dbReference type="Proteomes" id="UP000799757">
    <property type="component" value="Unassembled WGS sequence"/>
</dbReference>
<accession>A0A6A6XFX3</accession>
<organism evidence="3 4">
    <name type="scientific">Melanomma pulvis-pyrius CBS 109.77</name>
    <dbReference type="NCBI Taxonomy" id="1314802"/>
    <lineage>
        <taxon>Eukaryota</taxon>
        <taxon>Fungi</taxon>
        <taxon>Dikarya</taxon>
        <taxon>Ascomycota</taxon>
        <taxon>Pezizomycotina</taxon>
        <taxon>Dothideomycetes</taxon>
        <taxon>Pleosporomycetidae</taxon>
        <taxon>Pleosporales</taxon>
        <taxon>Melanommataceae</taxon>
        <taxon>Melanomma</taxon>
    </lineage>
</organism>
<feature type="domain" description="Heterokaryon incompatibility" evidence="2">
    <location>
        <begin position="68"/>
        <end position="284"/>
    </location>
</feature>
<feature type="region of interest" description="Disordered" evidence="1">
    <location>
        <begin position="1"/>
        <end position="24"/>
    </location>
</feature>
<evidence type="ECO:0000259" key="2">
    <source>
        <dbReference type="Pfam" id="PF06985"/>
    </source>
</evidence>
<dbReference type="PANTHER" id="PTHR24148">
    <property type="entry name" value="ANKYRIN REPEAT DOMAIN-CONTAINING PROTEIN 39 HOMOLOG-RELATED"/>
    <property type="match status" value="1"/>
</dbReference>
<evidence type="ECO:0000313" key="3">
    <source>
        <dbReference type="EMBL" id="KAF2795034.1"/>
    </source>
</evidence>
<proteinExistence type="predicted"/>
<dbReference type="Pfam" id="PF06985">
    <property type="entry name" value="HET"/>
    <property type="match status" value="1"/>
</dbReference>
<dbReference type="PANTHER" id="PTHR24148:SF64">
    <property type="entry name" value="HETEROKARYON INCOMPATIBILITY DOMAIN-CONTAINING PROTEIN"/>
    <property type="match status" value="1"/>
</dbReference>
<evidence type="ECO:0000256" key="1">
    <source>
        <dbReference type="SAM" id="MobiDB-lite"/>
    </source>
</evidence>
<gene>
    <name evidence="3" type="ORF">K505DRAFT_324342</name>
</gene>
<protein>
    <recommendedName>
        <fullName evidence="2">Heterokaryon incompatibility domain-containing protein</fullName>
    </recommendedName>
</protein>
<dbReference type="InterPro" id="IPR052895">
    <property type="entry name" value="HetReg/Transcr_Mod"/>
</dbReference>
<keyword evidence="4" id="KW-1185">Reference proteome</keyword>
<dbReference type="AlphaFoldDB" id="A0A6A6XFX3"/>
<dbReference type="OrthoDB" id="3553147at2759"/>
<sequence length="690" mass="80073">MVDPEMTSAATVIDPRDGPAAQGRHPWLETSLDTTRSCIRILKVRKGSGVMPIICDLNVASLDDHPHYEALSYVWGDPKVTRDITVGGVNFTATANLFDFLHSLRSPTADRYLWADAICIDQTNEEEKIYQIGLMTKIYQYAKEAHIWFGPFTKDWDRKMAGDKEYILLGEMTPNMWNHYERICWDDLKYFKEQDGFKPLSRAEFQDFERRCSDDIFLQTLTMLDRMGDADGKAHHYTYPVFVFDDEKGGDGKYGVNIFWLRVMDCIRWLLTRPWWTRVWTLQEAVLPRIDPTVHAPPYSFKLSRLINGIHSMLQHNGSTCCKWFGRIILTQVRDYEKGSQFTQPLAIYNQRESLKDPREGWIPLEQVVESIQGRKATGIRDHWFGIFGFLPPDWQEADKSCTGPWSTAELFTKCSKLLYGDCKELTMLDMARRLRESKVPDLPSWAIDLSAQRTEDETDYKRWMLYDATKGTEYEGVQEWPELKTPDLTIKARRVGTVFVPGEQLSSHSIRGQGQEEAVLQCVKEWHELYHDNIQPTNDDAFWRAVFMDRDIWRHWMHKRTNPLYKSRITGVSKWFHNWRQTGDERDLDTDKKAGGSTRGDYSYRALEMNVTKTKFFIMADGVPGMGPHEIQAEDEVFAVAGCKSLAVLRRGKWNGMDCFTFVGLCFVDGWMYGRATLGHPNWETLLLY</sequence>
<dbReference type="EMBL" id="MU001871">
    <property type="protein sequence ID" value="KAF2795034.1"/>
    <property type="molecule type" value="Genomic_DNA"/>
</dbReference>
<name>A0A6A6XFX3_9PLEO</name>
<dbReference type="InterPro" id="IPR010730">
    <property type="entry name" value="HET"/>
</dbReference>
<reference evidence="3" key="1">
    <citation type="journal article" date="2020" name="Stud. Mycol.">
        <title>101 Dothideomycetes genomes: a test case for predicting lifestyles and emergence of pathogens.</title>
        <authorList>
            <person name="Haridas S."/>
            <person name="Albert R."/>
            <person name="Binder M."/>
            <person name="Bloem J."/>
            <person name="Labutti K."/>
            <person name="Salamov A."/>
            <person name="Andreopoulos B."/>
            <person name="Baker S."/>
            <person name="Barry K."/>
            <person name="Bills G."/>
            <person name="Bluhm B."/>
            <person name="Cannon C."/>
            <person name="Castanera R."/>
            <person name="Culley D."/>
            <person name="Daum C."/>
            <person name="Ezra D."/>
            <person name="Gonzalez J."/>
            <person name="Henrissat B."/>
            <person name="Kuo A."/>
            <person name="Liang C."/>
            <person name="Lipzen A."/>
            <person name="Lutzoni F."/>
            <person name="Magnuson J."/>
            <person name="Mondo S."/>
            <person name="Nolan M."/>
            <person name="Ohm R."/>
            <person name="Pangilinan J."/>
            <person name="Park H.-J."/>
            <person name="Ramirez L."/>
            <person name="Alfaro M."/>
            <person name="Sun H."/>
            <person name="Tritt A."/>
            <person name="Yoshinaga Y."/>
            <person name="Zwiers L.-H."/>
            <person name="Turgeon B."/>
            <person name="Goodwin S."/>
            <person name="Spatafora J."/>
            <person name="Crous P."/>
            <person name="Grigoriev I."/>
        </authorList>
    </citation>
    <scope>NUCLEOTIDE SEQUENCE</scope>
    <source>
        <strain evidence="3">CBS 109.77</strain>
    </source>
</reference>
<evidence type="ECO:0000313" key="4">
    <source>
        <dbReference type="Proteomes" id="UP000799757"/>
    </source>
</evidence>